<accession>A0AAJ2QXF7</accession>
<dbReference type="Proteomes" id="UP001287445">
    <property type="component" value="Unassembled WGS sequence"/>
</dbReference>
<dbReference type="InterPro" id="IPR039418">
    <property type="entry name" value="LexA-like"/>
</dbReference>
<dbReference type="Gene3D" id="1.10.260.40">
    <property type="entry name" value="lambda repressor-like DNA-binding domains"/>
    <property type="match status" value="1"/>
</dbReference>
<dbReference type="InterPro" id="IPR010982">
    <property type="entry name" value="Lambda_DNA-bd_dom_sf"/>
</dbReference>
<dbReference type="SUPFAM" id="SSF47413">
    <property type="entry name" value="lambda repressor-like DNA-binding domains"/>
    <property type="match status" value="1"/>
</dbReference>
<evidence type="ECO:0000256" key="1">
    <source>
        <dbReference type="ARBA" id="ARBA00023015"/>
    </source>
</evidence>
<organism evidence="5 6">
    <name type="scientific">Delftia acidovorans</name>
    <name type="common">Pseudomonas acidovorans</name>
    <name type="synonym">Comamonas acidovorans</name>
    <dbReference type="NCBI Taxonomy" id="80866"/>
    <lineage>
        <taxon>Bacteria</taxon>
        <taxon>Pseudomonadati</taxon>
        <taxon>Pseudomonadota</taxon>
        <taxon>Betaproteobacteria</taxon>
        <taxon>Burkholderiales</taxon>
        <taxon>Comamonadaceae</taxon>
        <taxon>Delftia</taxon>
    </lineage>
</organism>
<comment type="caution">
    <text evidence="5">The sequence shown here is derived from an EMBL/GenBank/DDBJ whole genome shotgun (WGS) entry which is preliminary data.</text>
</comment>
<evidence type="ECO:0000313" key="6">
    <source>
        <dbReference type="Proteomes" id="UP001287445"/>
    </source>
</evidence>
<dbReference type="Gene3D" id="2.10.109.10">
    <property type="entry name" value="Umud Fragment, subunit A"/>
    <property type="match status" value="1"/>
</dbReference>
<evidence type="ECO:0000313" key="5">
    <source>
        <dbReference type="EMBL" id="MDX4953839.1"/>
    </source>
</evidence>
<evidence type="ECO:0000259" key="4">
    <source>
        <dbReference type="Pfam" id="PF00717"/>
    </source>
</evidence>
<dbReference type="InterPro" id="IPR015927">
    <property type="entry name" value="Peptidase_S24_S26A/B/C"/>
</dbReference>
<proteinExistence type="predicted"/>
<sequence>MTTLQDRITEIMEVTGLKVGEISRITGVSSSAVTQWKDGPTKSLKTSPATKLAEATGFNAMWIATGDGPKGAPLEKKSGPVEINLDNNPDYPAIRRVRFKLSASASGFGVDYRDDDGPPIPFPRQWYERRGLKPENLFATMVANGSMEPGLFDGDTVVVNTAQAEPKDGYVFAVNYEGELVIKRLLRDNGQWWLTSDNPDQRRYPRKVCHEGVRLLGEIVHKQSERI</sequence>
<dbReference type="GO" id="GO:0003677">
    <property type="term" value="F:DNA binding"/>
    <property type="evidence" value="ECO:0007669"/>
    <property type="project" value="UniProtKB-KW"/>
</dbReference>
<dbReference type="InterPro" id="IPR036286">
    <property type="entry name" value="LexA/Signal_pep-like_sf"/>
</dbReference>
<evidence type="ECO:0000256" key="3">
    <source>
        <dbReference type="ARBA" id="ARBA00023163"/>
    </source>
</evidence>
<keyword evidence="1" id="KW-0805">Transcription regulation</keyword>
<dbReference type="AlphaFoldDB" id="A0AAJ2QXF7"/>
<dbReference type="RefSeq" id="WP_319073421.1">
    <property type="nucleotide sequence ID" value="NZ_JAWWMZ010000003.1"/>
</dbReference>
<dbReference type="CDD" id="cd06529">
    <property type="entry name" value="S24_LexA-like"/>
    <property type="match status" value="1"/>
</dbReference>
<keyword evidence="2" id="KW-0238">DNA-binding</keyword>
<reference evidence="5" key="1">
    <citation type="submission" date="2023-11" db="EMBL/GenBank/DDBJ databases">
        <title>Identification and selenium tolerance of Delftia acidovorans R3-25.</title>
        <authorList>
            <person name="Zhang S."/>
            <person name="Liu Y."/>
            <person name="Guo Y."/>
        </authorList>
    </citation>
    <scope>NUCLEOTIDE SEQUENCE</scope>
    <source>
        <strain evidence="5">R3-25</strain>
    </source>
</reference>
<dbReference type="PANTHER" id="PTHR40661:SF1">
    <property type="entry name" value="HTH CRO_C1-TYPE DOMAIN-CONTAINING PROTEIN"/>
    <property type="match status" value="1"/>
</dbReference>
<feature type="domain" description="Peptidase S24/S26A/S26B/S26C" evidence="4">
    <location>
        <begin position="111"/>
        <end position="220"/>
    </location>
</feature>
<dbReference type="SUPFAM" id="SSF51306">
    <property type="entry name" value="LexA/Signal peptidase"/>
    <property type="match status" value="1"/>
</dbReference>
<protein>
    <submittedName>
        <fullName evidence="5">S24 family peptidase</fullName>
    </submittedName>
</protein>
<evidence type="ECO:0000256" key="2">
    <source>
        <dbReference type="ARBA" id="ARBA00023125"/>
    </source>
</evidence>
<dbReference type="Pfam" id="PF00717">
    <property type="entry name" value="Peptidase_S24"/>
    <property type="match status" value="1"/>
</dbReference>
<keyword evidence="3" id="KW-0804">Transcription</keyword>
<gene>
    <name evidence="5" type="ORF">SGN30_10470</name>
</gene>
<dbReference type="PANTHER" id="PTHR40661">
    <property type="match status" value="1"/>
</dbReference>
<dbReference type="EMBL" id="JAWWMZ010000003">
    <property type="protein sequence ID" value="MDX4953839.1"/>
    <property type="molecule type" value="Genomic_DNA"/>
</dbReference>
<name>A0AAJ2QXF7_DELAC</name>